<comment type="caution">
    <text evidence="1">The sequence shown here is derived from an EMBL/GenBank/DDBJ whole genome shotgun (WGS) entry which is preliminary data.</text>
</comment>
<protein>
    <recommendedName>
        <fullName evidence="3">LRAT domain-containing protein</fullName>
    </recommendedName>
</protein>
<dbReference type="EMBL" id="PPHD01012161">
    <property type="protein sequence ID" value="POI30357.1"/>
    <property type="molecule type" value="Genomic_DNA"/>
</dbReference>
<dbReference type="Gene3D" id="3.90.1720.10">
    <property type="entry name" value="endopeptidase domain like (from Nostoc punctiforme)"/>
    <property type="match status" value="2"/>
</dbReference>
<keyword evidence="2" id="KW-1185">Reference proteome</keyword>
<evidence type="ECO:0008006" key="3">
    <source>
        <dbReference type="Google" id="ProtNLM"/>
    </source>
</evidence>
<dbReference type="AlphaFoldDB" id="A0A2P4T1X3"/>
<reference evidence="1 2" key="1">
    <citation type="submission" date="2018-01" db="EMBL/GenBank/DDBJ databases">
        <title>Comparison of the Chinese Bamboo Partridge and Red Junglefowl genome sequences highlights the importance of demography in genome evolution.</title>
        <authorList>
            <person name="Tiley G.P."/>
            <person name="Kimball R.T."/>
            <person name="Braun E.L."/>
            <person name="Burleigh J.G."/>
        </authorList>
    </citation>
    <scope>NUCLEOTIDE SEQUENCE [LARGE SCALE GENOMIC DNA]</scope>
    <source>
        <strain evidence="1">RTK389</strain>
        <tissue evidence="1">Blood</tissue>
    </source>
</reference>
<name>A0A2P4T1X3_BAMTH</name>
<sequence>MSPGQGGLSGSGGAGRDSLGTFLGAGTASDLGSCSLGTAEQQGNIEGVSKVSSSKQAVAGAASTAAFFLCEGLLGRHFDVVPNGAAEPQPGDLFLFPLASGGPGWWGAHAGVYCGDGEIIHLEGTSGTSPTGIVAKHGKSYLVRTRGPAKVLRMKGGLDAAALRWRIQAAMDMVLEYDAVTCNCIHFALALLGLGQLSGDMEKAIEMEKFLLCNILPDHECTFMEVPENSIKIGDIVLFNMESSSSTSTSFKHATVYCGEGEVIHFQNTEKSHKGRISKEGFRIMRHQRGKCKVLRKREGINLETFKKKVKELMNSTADYKLLDNNCINFALYLLDLGDFSFQTVSTERGWGTCSGARQVSGEKIFFSYSQIAMERNLS</sequence>
<dbReference type="Proteomes" id="UP000237246">
    <property type="component" value="Unassembled WGS sequence"/>
</dbReference>
<accession>A0A2P4T1X3</accession>
<proteinExistence type="predicted"/>
<evidence type="ECO:0000313" key="2">
    <source>
        <dbReference type="Proteomes" id="UP000237246"/>
    </source>
</evidence>
<gene>
    <name evidence="1" type="ORF">CIB84_005893</name>
</gene>
<evidence type="ECO:0000313" key="1">
    <source>
        <dbReference type="EMBL" id="POI30357.1"/>
    </source>
</evidence>
<dbReference type="OrthoDB" id="9597681at2759"/>
<organism evidence="1 2">
    <name type="scientific">Bambusicola thoracicus</name>
    <name type="common">Chinese bamboo-partridge</name>
    <name type="synonym">Perdix thoracica</name>
    <dbReference type="NCBI Taxonomy" id="9083"/>
    <lineage>
        <taxon>Eukaryota</taxon>
        <taxon>Metazoa</taxon>
        <taxon>Chordata</taxon>
        <taxon>Craniata</taxon>
        <taxon>Vertebrata</taxon>
        <taxon>Euteleostomi</taxon>
        <taxon>Archelosauria</taxon>
        <taxon>Archosauria</taxon>
        <taxon>Dinosauria</taxon>
        <taxon>Saurischia</taxon>
        <taxon>Theropoda</taxon>
        <taxon>Coelurosauria</taxon>
        <taxon>Aves</taxon>
        <taxon>Neognathae</taxon>
        <taxon>Galloanserae</taxon>
        <taxon>Galliformes</taxon>
        <taxon>Phasianidae</taxon>
        <taxon>Perdicinae</taxon>
        <taxon>Bambusicola</taxon>
    </lineage>
</organism>